<organism evidence="1 2">
    <name type="scientific">Zafaria cholistanensis</name>
    <dbReference type="NCBI Taxonomy" id="1682741"/>
    <lineage>
        <taxon>Bacteria</taxon>
        <taxon>Bacillati</taxon>
        <taxon>Actinomycetota</taxon>
        <taxon>Actinomycetes</taxon>
        <taxon>Micrococcales</taxon>
        <taxon>Micrococcaceae</taxon>
        <taxon>Zafaria</taxon>
    </lineage>
</organism>
<dbReference type="SUPFAM" id="SSF52980">
    <property type="entry name" value="Restriction endonuclease-like"/>
    <property type="match status" value="1"/>
</dbReference>
<gene>
    <name evidence="1" type="ORF">NCCP1664_01070</name>
</gene>
<dbReference type="Proteomes" id="UP000325307">
    <property type="component" value="Unassembled WGS sequence"/>
</dbReference>
<keyword evidence="2" id="KW-1185">Reference proteome</keyword>
<comment type="caution">
    <text evidence="1">The sequence shown here is derived from an EMBL/GenBank/DDBJ whole genome shotgun (WGS) entry which is preliminary data.</text>
</comment>
<dbReference type="InterPro" id="IPR011335">
    <property type="entry name" value="Restrct_endonuc-II-like"/>
</dbReference>
<name>A0A5A7NLF9_9MICC</name>
<evidence type="ECO:0000313" key="1">
    <source>
        <dbReference type="EMBL" id="GER21610.1"/>
    </source>
</evidence>
<proteinExistence type="predicted"/>
<evidence type="ECO:0008006" key="3">
    <source>
        <dbReference type="Google" id="ProtNLM"/>
    </source>
</evidence>
<reference evidence="1 2" key="1">
    <citation type="submission" date="2019-09" db="EMBL/GenBank/DDBJ databases">
        <title>Arthrobacter zafarii sp. nov., a moderately thermotolerant and halotolerant actinobacterium isolated from Cholistan desert soil of Pakistan.</title>
        <authorList>
            <person name="Amin A."/>
            <person name="Ahmed I."/>
            <person name="Khalid N."/>
            <person name="Schumann P."/>
            <person name="Busse H.J."/>
            <person name="Khan I.U."/>
            <person name="Li S."/>
            <person name="Li W.J."/>
        </authorList>
    </citation>
    <scope>NUCLEOTIDE SEQUENCE [LARGE SCALE GENOMIC DNA]</scope>
    <source>
        <strain evidence="1 2">NCCP-1664</strain>
    </source>
</reference>
<dbReference type="AlphaFoldDB" id="A0A5A7NLF9"/>
<protein>
    <recommendedName>
        <fullName evidence="3">DUF559 domain-containing protein</fullName>
    </recommendedName>
</protein>
<evidence type="ECO:0000313" key="2">
    <source>
        <dbReference type="Proteomes" id="UP000325307"/>
    </source>
</evidence>
<sequence>MRTPSPLPQQLRHRPFTLARARSLGVTRRRLDASDVRRVVGPVFFHGPGEPDLRAVLECLVGLYPGIWASHLTAALLHEFWLPPRFRRPGDLHISRARKQPQVKLSGLVCHRPLVLDGEVSTLQGIPVSTPARTWLDLAGTLEHDALVVLGDQLVRLPRWGRELQFERWSTPGQMAELLTAHPNVPGTARARAALKDVRVGSDSPPETMLRLALVRSGLPEPELQVRLNPADRNSPEADLGYRRYRIAIQYDGEHHRTPAQQASDNRRDGYFDRARWRYFKLGREDLRTSFTRACQLIREAIVEAQGDAVPGLNA</sequence>
<accession>A0A5A7NLF9</accession>
<dbReference type="EMBL" id="BKDJ01000001">
    <property type="protein sequence ID" value="GER21610.1"/>
    <property type="molecule type" value="Genomic_DNA"/>
</dbReference>